<proteinExistence type="predicted"/>
<name>A0ABP0Z8N9_9ROSI</name>
<sequence length="183" mass="20878">MSQKSFEKHCVDEVVEIDGLKSEGPWSDKNEALFVDLMDEEVVNKRAKKFLKNGCPHYANLMWIFGDTTATGVNACPSTKLLSDFEDENDVGNVYAENAKRKNDILEKRTHSSTARQVDEGQSLGEKDVDEELMKCFKILNTMEDIDGEAYTKVLKLLHGDLAWRKLFLLMHDARKKDFINSI</sequence>
<organism evidence="1 2">
    <name type="scientific">Citrullus colocynthis</name>
    <name type="common">colocynth</name>
    <dbReference type="NCBI Taxonomy" id="252529"/>
    <lineage>
        <taxon>Eukaryota</taxon>
        <taxon>Viridiplantae</taxon>
        <taxon>Streptophyta</taxon>
        <taxon>Embryophyta</taxon>
        <taxon>Tracheophyta</taxon>
        <taxon>Spermatophyta</taxon>
        <taxon>Magnoliopsida</taxon>
        <taxon>eudicotyledons</taxon>
        <taxon>Gunneridae</taxon>
        <taxon>Pentapetalae</taxon>
        <taxon>rosids</taxon>
        <taxon>fabids</taxon>
        <taxon>Cucurbitales</taxon>
        <taxon>Cucurbitaceae</taxon>
        <taxon>Benincaseae</taxon>
        <taxon>Citrullus</taxon>
    </lineage>
</organism>
<keyword evidence="2" id="KW-1185">Reference proteome</keyword>
<evidence type="ECO:0000313" key="2">
    <source>
        <dbReference type="Proteomes" id="UP001642487"/>
    </source>
</evidence>
<evidence type="ECO:0000313" key="1">
    <source>
        <dbReference type="EMBL" id="CAK9327681.1"/>
    </source>
</evidence>
<dbReference type="EMBL" id="OZ021742">
    <property type="protein sequence ID" value="CAK9327681.1"/>
    <property type="molecule type" value="Genomic_DNA"/>
</dbReference>
<reference evidence="1 2" key="1">
    <citation type="submission" date="2024-03" db="EMBL/GenBank/DDBJ databases">
        <authorList>
            <person name="Gkanogiannis A."/>
            <person name="Becerra Lopez-Lavalle L."/>
        </authorList>
    </citation>
    <scope>NUCLEOTIDE SEQUENCE [LARGE SCALE GENOMIC DNA]</scope>
</reference>
<dbReference type="PANTHER" id="PTHR47584:SF14">
    <property type="entry name" value="L10-INTERACTING MYB DOMAIN-CONTAINING PROTEIN-LIKE"/>
    <property type="match status" value="1"/>
</dbReference>
<dbReference type="PANTHER" id="PTHR47584">
    <property type="match status" value="1"/>
</dbReference>
<accession>A0ABP0Z8N9</accession>
<dbReference type="Proteomes" id="UP001642487">
    <property type="component" value="Chromosome 8"/>
</dbReference>
<dbReference type="InterPro" id="IPR045026">
    <property type="entry name" value="LIMYB"/>
</dbReference>
<protein>
    <submittedName>
        <fullName evidence="1">Uncharacterized protein</fullName>
    </submittedName>
</protein>
<gene>
    <name evidence="1" type="ORF">CITCOLO1_LOCUS20068</name>
</gene>